<dbReference type="InterPro" id="IPR001810">
    <property type="entry name" value="F-box_dom"/>
</dbReference>
<dbReference type="GO" id="GO:0031146">
    <property type="term" value="P:SCF-dependent proteasomal ubiquitin-dependent protein catabolic process"/>
    <property type="evidence" value="ECO:0007669"/>
    <property type="project" value="TreeGrafter"/>
</dbReference>
<feature type="domain" description="F-box/LRR-repeat protein 15-like leucin rich repeat" evidence="3">
    <location>
        <begin position="307"/>
        <end position="492"/>
    </location>
</feature>
<gene>
    <name evidence="4" type="ORF">SYNPS1DRAFT_22447</name>
</gene>
<dbReference type="GO" id="GO:0019005">
    <property type="term" value="C:SCF ubiquitin ligase complex"/>
    <property type="evidence" value="ECO:0007669"/>
    <property type="project" value="TreeGrafter"/>
</dbReference>
<dbReference type="PANTHER" id="PTHR13318">
    <property type="entry name" value="PARTNER OF PAIRED, ISOFORM B-RELATED"/>
    <property type="match status" value="1"/>
</dbReference>
<evidence type="ECO:0000313" key="5">
    <source>
        <dbReference type="Proteomes" id="UP000278143"/>
    </source>
</evidence>
<proteinExistence type="predicted"/>
<dbReference type="AlphaFoldDB" id="A0A4P9Z1K2"/>
<evidence type="ECO:0000256" key="1">
    <source>
        <dbReference type="SAM" id="MobiDB-lite"/>
    </source>
</evidence>
<dbReference type="SMART" id="SM00367">
    <property type="entry name" value="LRR_CC"/>
    <property type="match status" value="6"/>
</dbReference>
<keyword evidence="5" id="KW-1185">Reference proteome</keyword>
<dbReference type="InterPro" id="IPR032675">
    <property type="entry name" value="LRR_dom_sf"/>
</dbReference>
<organism evidence="4 5">
    <name type="scientific">Syncephalis pseudoplumigaleata</name>
    <dbReference type="NCBI Taxonomy" id="1712513"/>
    <lineage>
        <taxon>Eukaryota</taxon>
        <taxon>Fungi</taxon>
        <taxon>Fungi incertae sedis</taxon>
        <taxon>Zoopagomycota</taxon>
        <taxon>Zoopagomycotina</taxon>
        <taxon>Zoopagomycetes</taxon>
        <taxon>Zoopagales</taxon>
        <taxon>Piptocephalidaceae</taxon>
        <taxon>Syncephalis</taxon>
    </lineage>
</organism>
<protein>
    <submittedName>
        <fullName evidence="4">Uncharacterized protein</fullName>
    </submittedName>
</protein>
<dbReference type="Proteomes" id="UP000278143">
    <property type="component" value="Unassembled WGS sequence"/>
</dbReference>
<evidence type="ECO:0000259" key="2">
    <source>
        <dbReference type="Pfam" id="PF12937"/>
    </source>
</evidence>
<accession>A0A4P9Z1K2</accession>
<dbReference type="InterPro" id="IPR057207">
    <property type="entry name" value="FBXL15_LRR"/>
</dbReference>
<dbReference type="Pfam" id="PF12937">
    <property type="entry name" value="F-box-like"/>
    <property type="match status" value="1"/>
</dbReference>
<dbReference type="InterPro" id="IPR006553">
    <property type="entry name" value="Leu-rich_rpt_Cys-con_subtyp"/>
</dbReference>
<evidence type="ECO:0000259" key="3">
    <source>
        <dbReference type="Pfam" id="PF25372"/>
    </source>
</evidence>
<evidence type="ECO:0000313" key="4">
    <source>
        <dbReference type="EMBL" id="RKP25631.1"/>
    </source>
</evidence>
<dbReference type="InterPro" id="IPR036047">
    <property type="entry name" value="F-box-like_dom_sf"/>
</dbReference>
<dbReference type="EMBL" id="KZ989675">
    <property type="protein sequence ID" value="RKP25631.1"/>
    <property type="molecule type" value="Genomic_DNA"/>
</dbReference>
<dbReference type="SUPFAM" id="SSF52047">
    <property type="entry name" value="RNI-like"/>
    <property type="match status" value="1"/>
</dbReference>
<dbReference type="SUPFAM" id="SSF81383">
    <property type="entry name" value="F-box domain"/>
    <property type="match status" value="1"/>
</dbReference>
<dbReference type="Pfam" id="PF25372">
    <property type="entry name" value="DUF7885"/>
    <property type="match status" value="1"/>
</dbReference>
<name>A0A4P9Z1K2_9FUNG</name>
<reference evidence="5" key="1">
    <citation type="journal article" date="2018" name="Nat. Microbiol.">
        <title>Leveraging single-cell genomics to expand the fungal tree of life.</title>
        <authorList>
            <person name="Ahrendt S.R."/>
            <person name="Quandt C.A."/>
            <person name="Ciobanu D."/>
            <person name="Clum A."/>
            <person name="Salamov A."/>
            <person name="Andreopoulos B."/>
            <person name="Cheng J.F."/>
            <person name="Woyke T."/>
            <person name="Pelin A."/>
            <person name="Henrissat B."/>
            <person name="Reynolds N.K."/>
            <person name="Benny G.L."/>
            <person name="Smith M.E."/>
            <person name="James T.Y."/>
            <person name="Grigoriev I.V."/>
        </authorList>
    </citation>
    <scope>NUCLEOTIDE SEQUENCE [LARGE SCALE GENOMIC DNA]</scope>
    <source>
        <strain evidence="5">Benny S71-1</strain>
    </source>
</reference>
<dbReference type="Gene3D" id="3.80.10.10">
    <property type="entry name" value="Ribonuclease Inhibitor"/>
    <property type="match status" value="2"/>
</dbReference>
<dbReference type="OrthoDB" id="421226at2759"/>
<feature type="region of interest" description="Disordered" evidence="1">
    <location>
        <begin position="385"/>
        <end position="405"/>
    </location>
</feature>
<sequence length="553" mass="59747">MALAVDGFTAHNPLSASSSSILASMPADTASISLAPTRPTTKRKAPFSSSASTHSHAVSLLQPWVQTPDVPAAEDANTSLASEMPLRKRCKSTTAVHHRHGSHTTSQAATTTIADLATEILTAIFLHLGQSEDLRACESACRRWRAIVTPILWRAPQIYFTPLLDERTRAGKPSAHTPAAAASTHYSIRVHTRHPLDGDAIPLGLPLATHGRWMRHLDLWPAYSMVRDATILRFTDACTRLRSINLHGCIFVTDTGVGAIAEQCGRSLATINLSYCVRVTDRGLGVIAQHASRSLEQINLKGCALISDYGLQMLSSCGSLRRARLSELPEVTDIGVWALASGCRQLEWIDLTGTCGCSDASAEALSQFCPKLSWLSMARIPSIAPAPASQQRQHPHHQPGTAATADAAATLSDTAGLTFSIRQKSAISRGLTDRGLQALATGCPRLTFLDLSFHHCITDCGVEHLARVSQHLVHVALIGCTRATTRSLYALVKLRHRYGRMACITMGGTPQFDEETLRQETAASPALLRDWKRADAAGYSSRSLPGISWLDTW</sequence>
<feature type="domain" description="F-box" evidence="2">
    <location>
        <begin position="118"/>
        <end position="155"/>
    </location>
</feature>